<comment type="subcellular location">
    <subcellularLocation>
        <location evidence="1">Cell membrane</location>
        <topology evidence="1">Multi-pass membrane protein</topology>
    </subcellularLocation>
</comment>
<keyword evidence="12" id="KW-1185">Reference proteome</keyword>
<dbReference type="EMBL" id="BAABGM010000026">
    <property type="protein sequence ID" value="GAA4413301.1"/>
    <property type="molecule type" value="Genomic_DNA"/>
</dbReference>
<keyword evidence="8 9" id="KW-0472">Membrane</keyword>
<dbReference type="InterPro" id="IPR050482">
    <property type="entry name" value="Sensor_HK_TwoCompSys"/>
</dbReference>
<keyword evidence="2" id="KW-1003">Cell membrane</keyword>
<evidence type="ECO:0000313" key="12">
    <source>
        <dbReference type="Proteomes" id="UP001500945"/>
    </source>
</evidence>
<name>A0ABP8KR99_9MICO</name>
<evidence type="ECO:0000256" key="6">
    <source>
        <dbReference type="ARBA" id="ARBA00022989"/>
    </source>
</evidence>
<evidence type="ECO:0000259" key="10">
    <source>
        <dbReference type="PROSITE" id="PS50109"/>
    </source>
</evidence>
<evidence type="ECO:0000313" key="11">
    <source>
        <dbReference type="EMBL" id="GAA4413301.1"/>
    </source>
</evidence>
<keyword evidence="7" id="KW-0902">Two-component regulatory system</keyword>
<dbReference type="Pfam" id="PF02518">
    <property type="entry name" value="HATPase_c"/>
    <property type="match status" value="1"/>
</dbReference>
<dbReference type="InterPro" id="IPR036890">
    <property type="entry name" value="HATPase_C_sf"/>
</dbReference>
<evidence type="ECO:0000256" key="1">
    <source>
        <dbReference type="ARBA" id="ARBA00004651"/>
    </source>
</evidence>
<evidence type="ECO:0000256" key="9">
    <source>
        <dbReference type="SAM" id="Phobius"/>
    </source>
</evidence>
<keyword evidence="3" id="KW-0808">Transferase</keyword>
<dbReference type="PROSITE" id="PS50109">
    <property type="entry name" value="HIS_KIN"/>
    <property type="match status" value="1"/>
</dbReference>
<organism evidence="11 12">
    <name type="scientific">Fodinibacter luteus</name>
    <dbReference type="NCBI Taxonomy" id="552064"/>
    <lineage>
        <taxon>Bacteria</taxon>
        <taxon>Bacillati</taxon>
        <taxon>Actinomycetota</taxon>
        <taxon>Actinomycetes</taxon>
        <taxon>Micrococcales</taxon>
        <taxon>Intrasporangiaceae</taxon>
        <taxon>Fodinibacter (ex Wang et al. 2009)</taxon>
    </lineage>
</organism>
<evidence type="ECO:0000256" key="4">
    <source>
        <dbReference type="ARBA" id="ARBA00022692"/>
    </source>
</evidence>
<feature type="domain" description="Histidine kinase" evidence="10">
    <location>
        <begin position="341"/>
        <end position="426"/>
    </location>
</feature>
<dbReference type="CDD" id="cd16917">
    <property type="entry name" value="HATPase_UhpB-NarQ-NarX-like"/>
    <property type="match status" value="1"/>
</dbReference>
<dbReference type="Pfam" id="PF07730">
    <property type="entry name" value="HisKA_3"/>
    <property type="match status" value="1"/>
</dbReference>
<evidence type="ECO:0000256" key="8">
    <source>
        <dbReference type="ARBA" id="ARBA00023136"/>
    </source>
</evidence>
<evidence type="ECO:0000256" key="2">
    <source>
        <dbReference type="ARBA" id="ARBA00022475"/>
    </source>
</evidence>
<dbReference type="Gene3D" id="3.30.565.10">
    <property type="entry name" value="Histidine kinase-like ATPase, C-terminal domain"/>
    <property type="match status" value="1"/>
</dbReference>
<dbReference type="InterPro" id="IPR011712">
    <property type="entry name" value="Sig_transdc_His_kin_sub3_dim/P"/>
</dbReference>
<dbReference type="InterPro" id="IPR003594">
    <property type="entry name" value="HATPase_dom"/>
</dbReference>
<proteinExistence type="predicted"/>
<reference evidence="12" key="1">
    <citation type="journal article" date="2019" name="Int. J. Syst. Evol. Microbiol.">
        <title>The Global Catalogue of Microorganisms (GCM) 10K type strain sequencing project: providing services to taxonomists for standard genome sequencing and annotation.</title>
        <authorList>
            <consortium name="The Broad Institute Genomics Platform"/>
            <consortium name="The Broad Institute Genome Sequencing Center for Infectious Disease"/>
            <person name="Wu L."/>
            <person name="Ma J."/>
        </authorList>
    </citation>
    <scope>NUCLEOTIDE SEQUENCE [LARGE SCALE GENOMIC DNA]</scope>
    <source>
        <strain evidence="12">JCM 17809</strain>
    </source>
</reference>
<dbReference type="Proteomes" id="UP001500945">
    <property type="component" value="Unassembled WGS sequence"/>
</dbReference>
<dbReference type="InterPro" id="IPR005467">
    <property type="entry name" value="His_kinase_dom"/>
</dbReference>
<keyword evidence="4 9" id="KW-0812">Transmembrane</keyword>
<keyword evidence="5" id="KW-0418">Kinase</keyword>
<comment type="caution">
    <text evidence="11">The sequence shown here is derived from an EMBL/GenBank/DDBJ whole genome shotgun (WGS) entry which is preliminary data.</text>
</comment>
<dbReference type="SMART" id="SM00387">
    <property type="entry name" value="HATPase_c"/>
    <property type="match status" value="1"/>
</dbReference>
<accession>A0ABP8KR99</accession>
<dbReference type="SUPFAM" id="SSF55874">
    <property type="entry name" value="ATPase domain of HSP90 chaperone/DNA topoisomerase II/histidine kinase"/>
    <property type="match status" value="1"/>
</dbReference>
<feature type="transmembrane region" description="Helical" evidence="9">
    <location>
        <begin position="7"/>
        <end position="31"/>
    </location>
</feature>
<evidence type="ECO:0000256" key="7">
    <source>
        <dbReference type="ARBA" id="ARBA00023012"/>
    </source>
</evidence>
<sequence length="426" mass="46365">MRRALQWYLVWNLVALVFVVTGVVLVSWVIARNETLRDAEVTARAVAESIVAPLADNDFHAHAPAAMARMNEALENRARDGSLSHVKVWADAGNGFGTVLWSDEQPLIGRTFELSAAEYAVFGTRDTVSEISDLEKEENELERGEGRLVEVYTGTRDASGAPLLFEVYISAAQLPEDVRAMVGVILPLPIAAVVTLSLATLPLAMSLAHRVDRGQQQMRAMLVNAAESSDLERRRIAQDLHDGVVQDLAGIGYALDSDARHLPEGGALRRHLEHTGEILRRDLAALRTLMTDIYPPDLSTKGLAESVRELAHREDLPAGLVRVEVEEPLDSNPVTDRLAFRAIREALRNAVEHADASSVLIRMWQTDSSVVFEVVDDGVGFDPTLPGPEGHFGMRLISEMVGNAGGTLLIDSSVGGGTRVRGELPL</sequence>
<protein>
    <recommendedName>
        <fullName evidence="10">Histidine kinase domain-containing protein</fullName>
    </recommendedName>
</protein>
<gene>
    <name evidence="11" type="ORF">GCM10023168_36070</name>
</gene>
<dbReference type="PANTHER" id="PTHR24421:SF37">
    <property type="entry name" value="SENSOR HISTIDINE KINASE NARS"/>
    <property type="match status" value="1"/>
</dbReference>
<keyword evidence="6 9" id="KW-1133">Transmembrane helix</keyword>
<evidence type="ECO:0000256" key="5">
    <source>
        <dbReference type="ARBA" id="ARBA00022777"/>
    </source>
</evidence>
<dbReference type="Gene3D" id="1.20.5.1930">
    <property type="match status" value="1"/>
</dbReference>
<dbReference type="PANTHER" id="PTHR24421">
    <property type="entry name" value="NITRATE/NITRITE SENSOR PROTEIN NARX-RELATED"/>
    <property type="match status" value="1"/>
</dbReference>
<evidence type="ECO:0000256" key="3">
    <source>
        <dbReference type="ARBA" id="ARBA00022679"/>
    </source>
</evidence>